<keyword evidence="1" id="KW-0812">Transmembrane</keyword>
<accession>A0A859FAP0</accession>
<feature type="transmembrane region" description="Helical" evidence="1">
    <location>
        <begin position="81"/>
        <end position="98"/>
    </location>
</feature>
<reference evidence="3" key="1">
    <citation type="submission" date="2019-07" db="EMBL/GenBank/DDBJ databases">
        <title>Bacillus alkalisoli sp. nov. isolated from saline soil.</title>
        <authorList>
            <person name="Sun J.-Q."/>
            <person name="Xu L."/>
        </authorList>
    </citation>
    <scope>NUCLEOTIDE SEQUENCE [LARGE SCALE GENOMIC DNA]</scope>
    <source>
        <strain evidence="3">M4U3P1</strain>
    </source>
</reference>
<sequence>MLALLLIADYFAQVSVPVSILIFVLVVSLIISVIAGWGNTLNPMKECYLSISISLGLVAFLGILTLLGGESTVGLRVDHPLIWLIVFTTLISNSYKIIKLKRIEATE</sequence>
<feature type="transmembrane region" description="Helical" evidence="1">
    <location>
        <begin position="12"/>
        <end position="35"/>
    </location>
</feature>
<keyword evidence="1" id="KW-0472">Membrane</keyword>
<dbReference type="KEGG" id="psua:FLK61_26535"/>
<name>A0A859FAP0_9BACI</name>
<evidence type="ECO:0000256" key="1">
    <source>
        <dbReference type="SAM" id="Phobius"/>
    </source>
</evidence>
<gene>
    <name evidence="2" type="ORF">FLK61_26535</name>
</gene>
<protein>
    <submittedName>
        <fullName evidence="2">Uncharacterized protein</fullName>
    </submittedName>
</protein>
<dbReference type="Proteomes" id="UP000318138">
    <property type="component" value="Chromosome"/>
</dbReference>
<keyword evidence="3" id="KW-1185">Reference proteome</keyword>
<dbReference type="EMBL" id="CP041372">
    <property type="protein sequence ID" value="QKS70319.1"/>
    <property type="molecule type" value="Genomic_DNA"/>
</dbReference>
<proteinExistence type="predicted"/>
<dbReference type="AlphaFoldDB" id="A0A859FAP0"/>
<evidence type="ECO:0000313" key="2">
    <source>
        <dbReference type="EMBL" id="QKS70319.1"/>
    </source>
</evidence>
<feature type="transmembrane region" description="Helical" evidence="1">
    <location>
        <begin position="47"/>
        <end position="69"/>
    </location>
</feature>
<keyword evidence="1" id="KW-1133">Transmembrane helix</keyword>
<organism evidence="2 3">
    <name type="scientific">Paenalkalicoccus suaedae</name>
    <dbReference type="NCBI Taxonomy" id="2592382"/>
    <lineage>
        <taxon>Bacteria</taxon>
        <taxon>Bacillati</taxon>
        <taxon>Bacillota</taxon>
        <taxon>Bacilli</taxon>
        <taxon>Bacillales</taxon>
        <taxon>Bacillaceae</taxon>
        <taxon>Paenalkalicoccus</taxon>
    </lineage>
</organism>
<evidence type="ECO:0000313" key="3">
    <source>
        <dbReference type="Proteomes" id="UP000318138"/>
    </source>
</evidence>